<dbReference type="SUPFAM" id="SSF56112">
    <property type="entry name" value="Protein kinase-like (PK-like)"/>
    <property type="match status" value="1"/>
</dbReference>
<organism evidence="1 2">
    <name type="scientific">Clostridium grantii DSM 8605</name>
    <dbReference type="NCBI Taxonomy" id="1121316"/>
    <lineage>
        <taxon>Bacteria</taxon>
        <taxon>Bacillati</taxon>
        <taxon>Bacillota</taxon>
        <taxon>Clostridia</taxon>
        <taxon>Eubacteriales</taxon>
        <taxon>Clostridiaceae</taxon>
        <taxon>Clostridium</taxon>
    </lineage>
</organism>
<dbReference type="RefSeq" id="WP_073338764.1">
    <property type="nucleotide sequence ID" value="NZ_FQXM01000013.1"/>
</dbReference>
<protein>
    <recommendedName>
        <fullName evidence="3">PhoP regulatory network protein YrbL</fullName>
    </recommendedName>
</protein>
<dbReference type="STRING" id="1121316.SAMN02745207_02505"/>
<dbReference type="OrthoDB" id="1916806at2"/>
<proteinExistence type="predicted"/>
<name>A0A1M5VVA4_9CLOT</name>
<dbReference type="Proteomes" id="UP000184447">
    <property type="component" value="Unassembled WGS sequence"/>
</dbReference>
<dbReference type="AlphaFoldDB" id="A0A1M5VVA4"/>
<dbReference type="EMBL" id="FQXM01000013">
    <property type="protein sequence ID" value="SHH78924.1"/>
    <property type="molecule type" value="Genomic_DNA"/>
</dbReference>
<reference evidence="1 2" key="1">
    <citation type="submission" date="2016-11" db="EMBL/GenBank/DDBJ databases">
        <authorList>
            <person name="Jaros S."/>
            <person name="Januszkiewicz K."/>
            <person name="Wedrychowicz H."/>
        </authorList>
    </citation>
    <scope>NUCLEOTIDE SEQUENCE [LARGE SCALE GENOMIC DNA]</scope>
    <source>
        <strain evidence="1 2">DSM 8605</strain>
    </source>
</reference>
<accession>A0A1M5VVA4</accession>
<keyword evidence="2" id="KW-1185">Reference proteome</keyword>
<evidence type="ECO:0000313" key="1">
    <source>
        <dbReference type="EMBL" id="SHH78924.1"/>
    </source>
</evidence>
<sequence length="177" mass="21476">MDYDYFPYTLLNQYKLIHKNKKEKIYLMPDNKVLKLCKNIKDCRREYLVLRYGNLYDVFPNAYEYRNGYIIRDYVEGLCLIEYLKKNSFDKELALALISLYDDLSKLKFKRLDTGVSHIFVTNEKQLKLIGLKNSCWKEERYPSHLISGLRRLKVSKEFFKILNEERPELYKEWKKS</sequence>
<dbReference type="InterPro" id="IPR011009">
    <property type="entry name" value="Kinase-like_dom_sf"/>
</dbReference>
<evidence type="ECO:0008006" key="3">
    <source>
        <dbReference type="Google" id="ProtNLM"/>
    </source>
</evidence>
<evidence type="ECO:0000313" key="2">
    <source>
        <dbReference type="Proteomes" id="UP000184447"/>
    </source>
</evidence>
<gene>
    <name evidence="1" type="ORF">SAMN02745207_02505</name>
</gene>